<dbReference type="AlphaFoldDB" id="A0A7J9FTH9"/>
<dbReference type="InterPro" id="IPR056647">
    <property type="entry name" value="DUF7745"/>
</dbReference>
<evidence type="ECO:0000313" key="2">
    <source>
        <dbReference type="EMBL" id="MBA0788244.1"/>
    </source>
</evidence>
<dbReference type="Proteomes" id="UP000593568">
    <property type="component" value="Unassembled WGS sequence"/>
</dbReference>
<dbReference type="Pfam" id="PF24924">
    <property type="entry name" value="DUF7745"/>
    <property type="match status" value="1"/>
</dbReference>
<dbReference type="PANTHER" id="PTHR48200:SF1">
    <property type="entry name" value="AMINOTRANSFERASE-LIKE PLANT MOBILE DOMAIN-CONTAINING PROTEIN"/>
    <property type="match status" value="1"/>
</dbReference>
<sequence>MDNSSTFQEPKPHIVNRTSHPIRAMPNLRSLNSHQISTWEKRLLLFIIFALVFAREFDIFNEVESDRLSSKYVELVAKKGFLMEESITQVTEKNVVVREWSLRTQKAKGDNSGTRRVFIEKYGHIAHLIAINMDEQLIQAMVRFWDPAYQCFTFNQEDMTPTIEEYSALLRINTYNSTRYT</sequence>
<comment type="caution">
    <text evidence="2">The sequence shown here is derived from an EMBL/GenBank/DDBJ whole genome shotgun (WGS) entry which is preliminary data.</text>
</comment>
<accession>A0A7J9FTH9</accession>
<name>A0A7J9FTH9_9ROSI</name>
<evidence type="ECO:0000313" key="3">
    <source>
        <dbReference type="Proteomes" id="UP000593568"/>
    </source>
</evidence>
<reference evidence="2 3" key="1">
    <citation type="journal article" date="2019" name="Genome Biol. Evol.">
        <title>Insights into the evolution of the New World diploid cottons (Gossypium, subgenus Houzingenia) based on genome sequencing.</title>
        <authorList>
            <person name="Grover C.E."/>
            <person name="Arick M.A. 2nd"/>
            <person name="Thrash A."/>
            <person name="Conover J.L."/>
            <person name="Sanders W.S."/>
            <person name="Peterson D.G."/>
            <person name="Frelichowski J.E."/>
            <person name="Scheffler J.A."/>
            <person name="Scheffler B.E."/>
            <person name="Wendel J.F."/>
        </authorList>
    </citation>
    <scope>NUCLEOTIDE SEQUENCE [LARGE SCALE GENOMIC DNA]</scope>
    <source>
        <strain evidence="2">8</strain>
        <tissue evidence="2">Leaf</tissue>
    </source>
</reference>
<gene>
    <name evidence="2" type="ORF">Gotri_025979</name>
</gene>
<evidence type="ECO:0000259" key="1">
    <source>
        <dbReference type="Pfam" id="PF24924"/>
    </source>
</evidence>
<keyword evidence="3" id="KW-1185">Reference proteome</keyword>
<organism evidence="2 3">
    <name type="scientific">Gossypium trilobum</name>
    <dbReference type="NCBI Taxonomy" id="34281"/>
    <lineage>
        <taxon>Eukaryota</taxon>
        <taxon>Viridiplantae</taxon>
        <taxon>Streptophyta</taxon>
        <taxon>Embryophyta</taxon>
        <taxon>Tracheophyta</taxon>
        <taxon>Spermatophyta</taxon>
        <taxon>Magnoliopsida</taxon>
        <taxon>eudicotyledons</taxon>
        <taxon>Gunneridae</taxon>
        <taxon>Pentapetalae</taxon>
        <taxon>rosids</taxon>
        <taxon>malvids</taxon>
        <taxon>Malvales</taxon>
        <taxon>Malvaceae</taxon>
        <taxon>Malvoideae</taxon>
        <taxon>Gossypium</taxon>
    </lineage>
</organism>
<proteinExistence type="predicted"/>
<feature type="domain" description="DUF7745" evidence="1">
    <location>
        <begin position="114"/>
        <end position="180"/>
    </location>
</feature>
<protein>
    <recommendedName>
        <fullName evidence="1">DUF7745 domain-containing protein</fullName>
    </recommendedName>
</protein>
<dbReference type="PANTHER" id="PTHR48200">
    <property type="entry name" value="PROTEIN, PUTATIVE-RELATED"/>
    <property type="match status" value="1"/>
</dbReference>
<dbReference type="EMBL" id="JABEZW010227426">
    <property type="protein sequence ID" value="MBA0788244.1"/>
    <property type="molecule type" value="Genomic_DNA"/>
</dbReference>